<evidence type="ECO:0000256" key="5">
    <source>
        <dbReference type="ARBA" id="ARBA00023315"/>
    </source>
</evidence>
<comment type="subunit">
    <text evidence="2">Monomer.</text>
</comment>
<organism evidence="6 7">
    <name type="scientific">Coffea arabica</name>
    <name type="common">Arabian coffee</name>
    <dbReference type="NCBI Taxonomy" id="13443"/>
    <lineage>
        <taxon>Eukaryota</taxon>
        <taxon>Viridiplantae</taxon>
        <taxon>Streptophyta</taxon>
        <taxon>Embryophyta</taxon>
        <taxon>Tracheophyta</taxon>
        <taxon>Spermatophyta</taxon>
        <taxon>Magnoliopsida</taxon>
        <taxon>eudicotyledons</taxon>
        <taxon>Gunneridae</taxon>
        <taxon>Pentapetalae</taxon>
        <taxon>asterids</taxon>
        <taxon>lamiids</taxon>
        <taxon>Gentianales</taxon>
        <taxon>Rubiaceae</taxon>
        <taxon>Ixoroideae</taxon>
        <taxon>Gardenieae complex</taxon>
        <taxon>Bertiereae - Coffeeae clade</taxon>
        <taxon>Coffeeae</taxon>
        <taxon>Coffea</taxon>
    </lineage>
</organism>
<dbReference type="Pfam" id="PF02458">
    <property type="entry name" value="Transferase"/>
    <property type="match status" value="1"/>
</dbReference>
<reference evidence="6" key="1">
    <citation type="journal article" date="2025" name="Foods">
        <title>Unveiling the Microbial Signatures of Arabica Coffee Cherries: Insights into Ripeness Specific Diversity, Functional Traits, and Implications for Quality and Safety.</title>
        <authorList>
            <consortium name="RefSeq"/>
            <person name="Tenea G.N."/>
            <person name="Cifuentes V."/>
            <person name="Reyes P."/>
            <person name="Cevallos-Vallejos M."/>
        </authorList>
    </citation>
    <scope>NUCLEOTIDE SEQUENCE [LARGE SCALE GENOMIC DNA]</scope>
</reference>
<keyword evidence="3" id="KW-0017">Alkaloid metabolism</keyword>
<name>A0A6P6W612_COFAR</name>
<keyword evidence="5" id="KW-0012">Acyltransferase</keyword>
<dbReference type="OrthoDB" id="671439at2759"/>
<sequence>MAGQMHRQFLLTEAPSKSCKMNVKILSEEIIKPSSPTPHHHPNTYKVSLLDQFSPSSYMPFILFYKNKNNSLDHQDSAQTLSHLKESFSKTLAIYYPLAGRFRDAATIECNDEGGLYVEAQVNGTLPEFLKQPDVQFLNNFLPCKANGLEKDRIPPVAVKITQFQCGGLVVGACLFHKVVDAAASAAFLNSWARVARGEKVVEPDFSSASALFPPKDPLSDDFVRYFDNFFFQGKKSYMRRYVFDATALTTLRANAASEKVPNPSRVEALSAFVAERLTWASTAAKSEIFSTLMITHPVNLRQRIEPPLPDNTFGNIIWLAFAFYEIDPSNTEKKIDHADLVKILREAFAGLNKDSIAELDADEAFNALNEVLESVYTNENIKIFRFTSANNMGLYDVDFGWGTPSWVAHMGDMVGYRSKQQFVFLEATTGKGLELWLASDEAELSILEKDPEFLEYATPNPSICIE</sequence>
<dbReference type="PANTHER" id="PTHR31623">
    <property type="entry name" value="F21J9.9"/>
    <property type="match status" value="1"/>
</dbReference>
<evidence type="ECO:0000313" key="6">
    <source>
        <dbReference type="Proteomes" id="UP001652660"/>
    </source>
</evidence>
<dbReference type="PANTHER" id="PTHR31623:SF21">
    <property type="entry name" value="VINORINE SYNTHASE-LIKE"/>
    <property type="match status" value="1"/>
</dbReference>
<dbReference type="RefSeq" id="XP_027110769.1">
    <property type="nucleotide sequence ID" value="XM_027254968.2"/>
</dbReference>
<protein>
    <submittedName>
        <fullName evidence="7">Epi-neemfruitin B synthase L1AT-like</fullName>
    </submittedName>
</protein>
<dbReference type="AlphaFoldDB" id="A0A6P6W612"/>
<dbReference type="GeneID" id="113730337"/>
<evidence type="ECO:0000256" key="1">
    <source>
        <dbReference type="ARBA" id="ARBA00009861"/>
    </source>
</evidence>
<dbReference type="InterPro" id="IPR023213">
    <property type="entry name" value="CAT-like_dom_sf"/>
</dbReference>
<evidence type="ECO:0000256" key="3">
    <source>
        <dbReference type="ARBA" id="ARBA00022589"/>
    </source>
</evidence>
<evidence type="ECO:0000313" key="7">
    <source>
        <dbReference type="RefSeq" id="XP_027110769.1"/>
    </source>
</evidence>
<keyword evidence="6" id="KW-1185">Reference proteome</keyword>
<comment type="similarity">
    <text evidence="1">Belongs to the plant acyltransferase family.</text>
</comment>
<dbReference type="GO" id="GO:0009820">
    <property type="term" value="P:alkaloid metabolic process"/>
    <property type="evidence" value="ECO:0007669"/>
    <property type="project" value="UniProtKB-KW"/>
</dbReference>
<dbReference type="Proteomes" id="UP001652660">
    <property type="component" value="Chromosome 2c"/>
</dbReference>
<gene>
    <name evidence="7" type="primary">LOC113730337</name>
</gene>
<evidence type="ECO:0000256" key="2">
    <source>
        <dbReference type="ARBA" id="ARBA00011245"/>
    </source>
</evidence>
<proteinExistence type="inferred from homology"/>
<evidence type="ECO:0000256" key="4">
    <source>
        <dbReference type="ARBA" id="ARBA00022679"/>
    </source>
</evidence>
<dbReference type="GO" id="GO:0016746">
    <property type="term" value="F:acyltransferase activity"/>
    <property type="evidence" value="ECO:0007669"/>
    <property type="project" value="UniProtKB-KW"/>
</dbReference>
<keyword evidence="4" id="KW-0808">Transferase</keyword>
<reference evidence="7" key="2">
    <citation type="submission" date="2025-08" db="UniProtKB">
        <authorList>
            <consortium name="RefSeq"/>
        </authorList>
    </citation>
    <scope>IDENTIFICATION</scope>
    <source>
        <tissue evidence="7">Leaves</tissue>
    </source>
</reference>
<accession>A0A6P6W612</accession>
<dbReference type="Gene3D" id="3.30.559.10">
    <property type="entry name" value="Chloramphenicol acetyltransferase-like domain"/>
    <property type="match status" value="2"/>
</dbReference>